<evidence type="ECO:0000256" key="2">
    <source>
        <dbReference type="ARBA" id="ARBA00022643"/>
    </source>
</evidence>
<dbReference type="InterPro" id="IPR004821">
    <property type="entry name" value="Cyt_trans-like"/>
</dbReference>
<dbReference type="PANTHER" id="PTHR43793:SF1">
    <property type="entry name" value="FAD SYNTHASE"/>
    <property type="match status" value="1"/>
</dbReference>
<evidence type="ECO:0000313" key="11">
    <source>
        <dbReference type="Proteomes" id="UP000680656"/>
    </source>
</evidence>
<dbReference type="GO" id="GO:0005524">
    <property type="term" value="F:ATP binding"/>
    <property type="evidence" value="ECO:0007669"/>
    <property type="project" value="UniProtKB-UniRule"/>
</dbReference>
<keyword evidence="5 8" id="KW-0547">Nucleotide-binding</keyword>
<dbReference type="NCBIfam" id="TIGR00125">
    <property type="entry name" value="cyt_tran_rel"/>
    <property type="match status" value="1"/>
</dbReference>
<feature type="binding site" evidence="8">
    <location>
        <position position="92"/>
    </location>
    <ligand>
        <name>ATP</name>
        <dbReference type="ChEBI" id="CHEBI:30616"/>
    </ligand>
</feature>
<comment type="similarity">
    <text evidence="8">Belongs to the archaeal FAD synthase family.</text>
</comment>
<feature type="binding site" evidence="8">
    <location>
        <position position="119"/>
    </location>
    <ligand>
        <name>ATP</name>
        <dbReference type="ChEBI" id="CHEBI:30616"/>
    </ligand>
</feature>
<comment type="function">
    <text evidence="8">Catalyzes the transfer of the AMP portion of ATP to flavin mononucleotide (FMN) to produce flavin adenine dinucleotide (FAD) coenzyme.</text>
</comment>
<gene>
    <name evidence="8" type="primary">ribL</name>
    <name evidence="10" type="ORF">KHC33_16505</name>
</gene>
<comment type="catalytic activity">
    <reaction evidence="8">
        <text>FMN + ATP + H(+) = FAD + diphosphate</text>
        <dbReference type="Rhea" id="RHEA:17237"/>
        <dbReference type="ChEBI" id="CHEBI:15378"/>
        <dbReference type="ChEBI" id="CHEBI:30616"/>
        <dbReference type="ChEBI" id="CHEBI:33019"/>
        <dbReference type="ChEBI" id="CHEBI:57692"/>
        <dbReference type="ChEBI" id="CHEBI:58210"/>
        <dbReference type="EC" id="2.7.7.2"/>
    </reaction>
</comment>
<evidence type="ECO:0000256" key="4">
    <source>
        <dbReference type="ARBA" id="ARBA00022695"/>
    </source>
</evidence>
<name>A0A8E7AWF1_9EURY</name>
<feature type="domain" description="Cytidyltransferase-like" evidence="9">
    <location>
        <begin position="6"/>
        <end position="132"/>
    </location>
</feature>
<protein>
    <recommendedName>
        <fullName evidence="8">FAD synthase</fullName>
        <ecNumber evidence="8">2.7.7.2</ecNumber>
    </recommendedName>
    <alternativeName>
        <fullName evidence="8">FMN adenylyltransferase</fullName>
    </alternativeName>
    <alternativeName>
        <fullName evidence="8">Flavin adenine dinucleotide synthase</fullName>
    </alternativeName>
</protein>
<dbReference type="GeneID" id="65098819"/>
<evidence type="ECO:0000256" key="8">
    <source>
        <dbReference type="HAMAP-Rule" id="MF_02115"/>
    </source>
</evidence>
<dbReference type="KEGG" id="mrtj:KHC33_16505"/>
<feature type="binding site" evidence="8">
    <location>
        <begin position="9"/>
        <end position="10"/>
    </location>
    <ligand>
        <name>ATP</name>
        <dbReference type="ChEBI" id="CHEBI:30616"/>
    </ligand>
</feature>
<dbReference type="Pfam" id="PF01467">
    <property type="entry name" value="CTP_transf_like"/>
    <property type="match status" value="1"/>
</dbReference>
<dbReference type="HAMAP" id="MF_02115">
    <property type="entry name" value="FAD_synth_arch"/>
    <property type="match status" value="1"/>
</dbReference>
<dbReference type="GO" id="GO:0003919">
    <property type="term" value="F:FMN adenylyltransferase activity"/>
    <property type="evidence" value="ECO:0007669"/>
    <property type="project" value="UniProtKB-UniRule"/>
</dbReference>
<dbReference type="UniPathway" id="UPA00277">
    <property type="reaction ID" value="UER00407"/>
</dbReference>
<proteinExistence type="inferred from homology"/>
<dbReference type="SUPFAM" id="SSF52374">
    <property type="entry name" value="Nucleotidylyl transferase"/>
    <property type="match status" value="1"/>
</dbReference>
<evidence type="ECO:0000256" key="5">
    <source>
        <dbReference type="ARBA" id="ARBA00022741"/>
    </source>
</evidence>
<dbReference type="InterPro" id="IPR014729">
    <property type="entry name" value="Rossmann-like_a/b/a_fold"/>
</dbReference>
<evidence type="ECO:0000256" key="6">
    <source>
        <dbReference type="ARBA" id="ARBA00022827"/>
    </source>
</evidence>
<evidence type="ECO:0000256" key="7">
    <source>
        <dbReference type="ARBA" id="ARBA00022840"/>
    </source>
</evidence>
<evidence type="ECO:0000256" key="3">
    <source>
        <dbReference type="ARBA" id="ARBA00022679"/>
    </source>
</evidence>
<keyword evidence="6 8" id="KW-0274">FAD</keyword>
<comment type="pathway">
    <text evidence="8">Cofactor biosynthesis; FAD biosynthesis; FAD from FMN: step 1/1.</text>
</comment>
<dbReference type="InterPro" id="IPR050385">
    <property type="entry name" value="Archaeal_FAD_synthase"/>
</dbReference>
<comment type="cofactor">
    <cofactor evidence="8">
        <name>a divalent metal cation</name>
        <dbReference type="ChEBI" id="CHEBI:60240"/>
    </cofactor>
</comment>
<keyword evidence="7 8" id="KW-0067">ATP-binding</keyword>
<keyword evidence="3 8" id="KW-0808">Transferase</keyword>
<keyword evidence="1 8" id="KW-0285">Flavoprotein</keyword>
<dbReference type="GO" id="GO:0046444">
    <property type="term" value="P:FMN metabolic process"/>
    <property type="evidence" value="ECO:0007669"/>
    <property type="project" value="UniProtKB-UniRule"/>
</dbReference>
<sequence length="156" mass="17843">MIRVVATGTFDILHPGHLWYLKESAQLGDELYVIIARDANIRHKPRPVIPEEQRRCMVEALRPVTKAILGDLTDMYRPIRELNPDIITLGCNQHFNPEILEQTLEKQGMQTKVVRISAFTNSPFTSSRDIVQEVIRRSDAMKRHIEPGDHSSGCDE</sequence>
<dbReference type="AlphaFoldDB" id="A0A8E7AWF1"/>
<dbReference type="Proteomes" id="UP000680656">
    <property type="component" value="Chromosome"/>
</dbReference>
<dbReference type="InterPro" id="IPR024902">
    <property type="entry name" value="FAD_synth_RibL"/>
</dbReference>
<keyword evidence="11" id="KW-1185">Reference proteome</keyword>
<keyword evidence="4 8" id="KW-0548">Nucleotidyltransferase</keyword>
<feature type="binding site" evidence="8">
    <location>
        <begin position="14"/>
        <end position="17"/>
    </location>
    <ligand>
        <name>ATP</name>
        <dbReference type="ChEBI" id="CHEBI:30616"/>
    </ligand>
</feature>
<dbReference type="Gene3D" id="3.40.50.620">
    <property type="entry name" value="HUPs"/>
    <property type="match status" value="1"/>
</dbReference>
<dbReference type="GO" id="GO:0006747">
    <property type="term" value="P:FAD biosynthetic process"/>
    <property type="evidence" value="ECO:0007669"/>
    <property type="project" value="UniProtKB-UniRule"/>
</dbReference>
<dbReference type="RefSeq" id="WP_214419685.1">
    <property type="nucleotide sequence ID" value="NZ_CP075546.1"/>
</dbReference>
<organism evidence="10 11">
    <name type="scientific">Methanospirillum purgamenti</name>
    <dbReference type="NCBI Taxonomy" id="2834276"/>
    <lineage>
        <taxon>Archaea</taxon>
        <taxon>Methanobacteriati</taxon>
        <taxon>Methanobacteriota</taxon>
        <taxon>Stenosarchaea group</taxon>
        <taxon>Methanomicrobia</taxon>
        <taxon>Methanomicrobiales</taxon>
        <taxon>Methanospirillaceae</taxon>
        <taxon>Methanospirillum</taxon>
    </lineage>
</organism>
<reference evidence="10 11" key="1">
    <citation type="submission" date="2021-05" db="EMBL/GenBank/DDBJ databases">
        <title>A novel Methanospirillum isolate from a pyrite-forming mixed culture.</title>
        <authorList>
            <person name="Bunk B."/>
            <person name="Sproer C."/>
            <person name="Spring S."/>
            <person name="Pester M."/>
        </authorList>
    </citation>
    <scope>NUCLEOTIDE SEQUENCE [LARGE SCALE GENOMIC DNA]</scope>
    <source>
        <strain evidence="10 11">J.3.6.1-F.2.7.3</strain>
    </source>
</reference>
<keyword evidence="2 8" id="KW-0288">FMN</keyword>
<evidence type="ECO:0000256" key="1">
    <source>
        <dbReference type="ARBA" id="ARBA00022630"/>
    </source>
</evidence>
<comment type="subunit">
    <text evidence="8">Homodimer.</text>
</comment>
<dbReference type="EMBL" id="CP075546">
    <property type="protein sequence ID" value="QVV88882.1"/>
    <property type="molecule type" value="Genomic_DNA"/>
</dbReference>
<evidence type="ECO:0000259" key="9">
    <source>
        <dbReference type="Pfam" id="PF01467"/>
    </source>
</evidence>
<dbReference type="PANTHER" id="PTHR43793">
    <property type="entry name" value="FAD SYNTHASE"/>
    <property type="match status" value="1"/>
</dbReference>
<evidence type="ECO:0000313" key="10">
    <source>
        <dbReference type="EMBL" id="QVV88882.1"/>
    </source>
</evidence>
<accession>A0A8E7AWF1</accession>
<dbReference type="EC" id="2.7.7.2" evidence="8"/>